<dbReference type="EMBL" id="NVSR01000065">
    <property type="protein sequence ID" value="PCI27290.1"/>
    <property type="molecule type" value="Genomic_DNA"/>
</dbReference>
<evidence type="ECO:0000256" key="3">
    <source>
        <dbReference type="ARBA" id="ARBA00022723"/>
    </source>
</evidence>
<keyword evidence="1" id="KW-0813">Transport</keyword>
<reference evidence="9" key="1">
    <citation type="submission" date="2017-08" db="EMBL/GenBank/DDBJ databases">
        <title>A dynamic microbial community with high functional redundancy inhabits the cold, oxic subseafloor aquifer.</title>
        <authorList>
            <person name="Tully B.J."/>
            <person name="Wheat C.G."/>
            <person name="Glazer B.T."/>
            <person name="Huber J.A."/>
        </authorList>
    </citation>
    <scope>NUCLEOTIDE SEQUENCE [LARGE SCALE GENOMIC DNA]</scope>
</reference>
<dbReference type="Gene3D" id="2.60.40.1190">
    <property type="match status" value="1"/>
</dbReference>
<evidence type="ECO:0000256" key="4">
    <source>
        <dbReference type="ARBA" id="ARBA00022982"/>
    </source>
</evidence>
<organism evidence="8 9">
    <name type="scientific">SAR324 cluster bacterium</name>
    <dbReference type="NCBI Taxonomy" id="2024889"/>
    <lineage>
        <taxon>Bacteria</taxon>
        <taxon>Deltaproteobacteria</taxon>
        <taxon>SAR324 cluster</taxon>
    </lineage>
</organism>
<dbReference type="Proteomes" id="UP000218113">
    <property type="component" value="Unassembled WGS sequence"/>
</dbReference>
<keyword evidence="2" id="KW-0349">Heme</keyword>
<evidence type="ECO:0000256" key="1">
    <source>
        <dbReference type="ARBA" id="ARBA00022448"/>
    </source>
</evidence>
<dbReference type="SMART" id="SM00887">
    <property type="entry name" value="EB_dh"/>
    <property type="match status" value="1"/>
</dbReference>
<proteinExistence type="predicted"/>
<dbReference type="SUPFAM" id="SSF49344">
    <property type="entry name" value="CBD9-like"/>
    <property type="match status" value="1"/>
</dbReference>
<evidence type="ECO:0000256" key="6">
    <source>
        <dbReference type="SAM" id="SignalP"/>
    </source>
</evidence>
<keyword evidence="5" id="KW-0408">Iron</keyword>
<accession>A0A2A4T0W9</accession>
<dbReference type="GO" id="GO:0020037">
    <property type="term" value="F:heme binding"/>
    <property type="evidence" value="ECO:0007669"/>
    <property type="project" value="InterPro"/>
</dbReference>
<keyword evidence="3" id="KW-0479">Metal-binding</keyword>
<sequence>MKLIKTLGLVASTAALGMLAFSTPALAAKKQMKLVSVRTRAPIVLDAYAEKAWKKAKALTVKMDEQPYIPNNGYDGIKETTVTIKSLYDKKFIYFYIQWDDPTQSLERFPWVKQSDGSWKQLKKKDSTGHDNTYYEDKFGMYWNISTKGFKKKGCDISCHMTEDGINNGVKDSSAGRKYTRKAGETIDMWHWKGVRTNPLGLFDDQYVDNNTDVSKNKGWGRRGDTKIGGGYKNNINKDKTGPMYMNSPYSEEYKYMVVPWQRTKFVDTFKTGDVVPGINLNAYTGHRADIKVKGAWKDGKWTLEIKRALVTRGKNAGTQDVQFKNKKLAYYFGMSVFDNTQIDHLYHNGPIKMTFK</sequence>
<name>A0A2A4T0W9_9DELT</name>
<feature type="domain" description="Cytochrome c-552/DMSO reductase-like haem-binding" evidence="7">
    <location>
        <begin position="50"/>
        <end position="350"/>
    </location>
</feature>
<dbReference type="AlphaFoldDB" id="A0A2A4T0W9"/>
<evidence type="ECO:0000313" key="8">
    <source>
        <dbReference type="EMBL" id="PCI27290.1"/>
    </source>
</evidence>
<dbReference type="CDD" id="cd09625">
    <property type="entry name" value="DOMON_like_cytochrome"/>
    <property type="match status" value="1"/>
</dbReference>
<feature type="chain" id="PRO_5013150515" evidence="6">
    <location>
        <begin position="28"/>
        <end position="357"/>
    </location>
</feature>
<keyword evidence="6" id="KW-0732">Signal</keyword>
<evidence type="ECO:0000313" key="9">
    <source>
        <dbReference type="Proteomes" id="UP000218113"/>
    </source>
</evidence>
<evidence type="ECO:0000256" key="5">
    <source>
        <dbReference type="ARBA" id="ARBA00023004"/>
    </source>
</evidence>
<feature type="signal peptide" evidence="6">
    <location>
        <begin position="1"/>
        <end position="27"/>
    </location>
</feature>
<evidence type="ECO:0000259" key="7">
    <source>
        <dbReference type="SMART" id="SM00887"/>
    </source>
</evidence>
<evidence type="ECO:0000256" key="2">
    <source>
        <dbReference type="ARBA" id="ARBA00022617"/>
    </source>
</evidence>
<dbReference type="GO" id="GO:0046872">
    <property type="term" value="F:metal ion binding"/>
    <property type="evidence" value="ECO:0007669"/>
    <property type="project" value="UniProtKB-KW"/>
</dbReference>
<protein>
    <submittedName>
        <fullName evidence="8">Ethylbenzene dehydrogenase</fullName>
    </submittedName>
</protein>
<dbReference type="Pfam" id="PF09459">
    <property type="entry name" value="EB_dh"/>
    <property type="match status" value="1"/>
</dbReference>
<comment type="caution">
    <text evidence="8">The sequence shown here is derived from an EMBL/GenBank/DDBJ whole genome shotgun (WGS) entry which is preliminary data.</text>
</comment>
<keyword evidence="4" id="KW-0249">Electron transport</keyword>
<gene>
    <name evidence="8" type="ORF">COB67_08810</name>
</gene>
<dbReference type="InterPro" id="IPR019020">
    <property type="entry name" value="Cyt-c552/DMSO_Rdtase_haem-bd"/>
</dbReference>